<comment type="caution">
    <text evidence="3">The sequence shown here is derived from an EMBL/GenBank/DDBJ whole genome shotgun (WGS) entry which is preliminary data.</text>
</comment>
<accession>A0A7J5E331</accession>
<dbReference type="InterPro" id="IPR013784">
    <property type="entry name" value="Carb-bd-like_fold"/>
</dbReference>
<dbReference type="SUPFAM" id="SSF49452">
    <property type="entry name" value="Starch-binding domain-like"/>
    <property type="match status" value="3"/>
</dbReference>
<name>A0A7J5E331_NOCSI</name>
<proteinExistence type="predicted"/>
<evidence type="ECO:0000256" key="1">
    <source>
        <dbReference type="SAM" id="MobiDB-lite"/>
    </source>
</evidence>
<sequence length="908" mass="91725">MGTRMMLTHARGPLVRLLTAVLTTALTLAGLVALSTAAAPSAQAAAGTVKGKVTAAGTGAPLVGMSVVAYCDEGAGWTKCEETTSGAGGAYTLDLPAGTFRIGASSTDNQYAPAFFGGTTKADAADVVPPATDIDLSMAPNATVKGRVGQGLLNAAVPNVDVCLYEKVTTGSTSTWTCVTGTTTRSDGTYTLWAKPGAAYRVGFSVPDNRLRAVFYPNAATVETATNLALTSAGRTGINVKMVGNGKVTGTVRVQGTNAAIPGAQVRVHELVANGSGSTWQQTRTTTTDAAGSYEIYLDNGTYRLGFDAGSTYQPTFWNGKDSVATATDVTVANGATVAGISPLLTRNAKITGTVTAEAGGAPIAGAQVAALRQVTKQVDGETRTVWEAVAWAKADAAGAYQLAVPAGTYRVSFDDPCDATACADVYQTEYWNNATDVESAANVVVAGSGTFGERNGSLAKNGLITGTVTAQTGGAPLRGIAVVARDQRTYQSGGQTRTEWVTVGRATTDADGHYTLPAAPGTHKIEFSQTCSGAACRYLGEFYDDAATIEAATGVTVTAAGATTTGIDAALASGSLISGKLTGKADAAVAGAKVTAYRQQAGAWKPLASVTSGTDGKYAVLVPDGDVRVGFSDADARFTEEFYDDSLTLAGADTIAVSGADVPGIDATLGLQVVNTAVPTIPDADPQVGETITAGNGTWSVTPDSYTYRWFQAGTLTTIGTERDLVVPAGALGKKLVVEVTAKKAAHADGVATSAPSATVAQGVLTSTAKPTISGAVTVGSTVQALEGTWSATPDAYTYRWFQAGTTAPIGTGKELVVPAGAAGKTLTVEVTATRAGFADGVASSDPSAAVAPGGLASSAKPRSPATSRSARPSPRVTAPGPRPRTPSPTGGSRPATPTRSAPPRSS</sequence>
<protein>
    <recommendedName>
        <fullName evidence="5">Alpha-amylase</fullName>
    </recommendedName>
</protein>
<gene>
    <name evidence="3" type="ORF">F9L07_13115</name>
</gene>
<feature type="compositionally biased region" description="Low complexity" evidence="1">
    <location>
        <begin position="889"/>
        <end position="908"/>
    </location>
</feature>
<feature type="signal peptide" evidence="2">
    <location>
        <begin position="1"/>
        <end position="44"/>
    </location>
</feature>
<feature type="compositionally biased region" description="Low complexity" evidence="1">
    <location>
        <begin position="841"/>
        <end position="877"/>
    </location>
</feature>
<evidence type="ECO:0008006" key="5">
    <source>
        <dbReference type="Google" id="ProtNLM"/>
    </source>
</evidence>
<dbReference type="Proteomes" id="UP000449906">
    <property type="component" value="Unassembled WGS sequence"/>
</dbReference>
<dbReference type="EMBL" id="WBVM01000001">
    <property type="protein sequence ID" value="KAB2812680.1"/>
    <property type="molecule type" value="Genomic_DNA"/>
</dbReference>
<dbReference type="Gene3D" id="2.60.40.1120">
    <property type="entry name" value="Carboxypeptidase-like, regulatory domain"/>
    <property type="match status" value="4"/>
</dbReference>
<dbReference type="GO" id="GO:0030246">
    <property type="term" value="F:carbohydrate binding"/>
    <property type="evidence" value="ECO:0007669"/>
    <property type="project" value="InterPro"/>
</dbReference>
<evidence type="ECO:0000313" key="3">
    <source>
        <dbReference type="EMBL" id="KAB2812680.1"/>
    </source>
</evidence>
<dbReference type="AlphaFoldDB" id="A0A7J5E331"/>
<evidence type="ECO:0000256" key="2">
    <source>
        <dbReference type="SAM" id="SignalP"/>
    </source>
</evidence>
<reference evidence="3 4" key="1">
    <citation type="submission" date="2019-09" db="EMBL/GenBank/DDBJ databases">
        <title>Pimelobacter sp. isolated from Paulinella.</title>
        <authorList>
            <person name="Jeong S.E."/>
        </authorList>
    </citation>
    <scope>NUCLEOTIDE SEQUENCE [LARGE SCALE GENOMIC DNA]</scope>
    <source>
        <strain evidence="3 4">Pch-N</strain>
    </source>
</reference>
<feature type="region of interest" description="Disordered" evidence="1">
    <location>
        <begin position="841"/>
        <end position="908"/>
    </location>
</feature>
<keyword evidence="2" id="KW-0732">Signal</keyword>
<dbReference type="SUPFAM" id="SSF49464">
    <property type="entry name" value="Carboxypeptidase regulatory domain-like"/>
    <property type="match status" value="1"/>
</dbReference>
<organism evidence="3 4">
    <name type="scientific">Nocardioides simplex</name>
    <name type="common">Arthrobacter simplex</name>
    <dbReference type="NCBI Taxonomy" id="2045"/>
    <lineage>
        <taxon>Bacteria</taxon>
        <taxon>Bacillati</taxon>
        <taxon>Actinomycetota</taxon>
        <taxon>Actinomycetes</taxon>
        <taxon>Propionibacteriales</taxon>
        <taxon>Nocardioidaceae</taxon>
        <taxon>Pimelobacter</taxon>
    </lineage>
</organism>
<feature type="chain" id="PRO_5029620604" description="Alpha-amylase" evidence="2">
    <location>
        <begin position="45"/>
        <end position="908"/>
    </location>
</feature>
<evidence type="ECO:0000313" key="4">
    <source>
        <dbReference type="Proteomes" id="UP000449906"/>
    </source>
</evidence>
<dbReference type="InterPro" id="IPR008969">
    <property type="entry name" value="CarboxyPept-like_regulatory"/>
</dbReference>